<dbReference type="PANTHER" id="PTHR24148">
    <property type="entry name" value="ANKYRIN REPEAT DOMAIN-CONTAINING PROTEIN 39 HOMOLOG-RELATED"/>
    <property type="match status" value="1"/>
</dbReference>
<dbReference type="PANTHER" id="PTHR24148:SF73">
    <property type="entry name" value="HET DOMAIN PROTEIN (AFU_ORTHOLOGUE AFUA_8G01020)"/>
    <property type="match status" value="1"/>
</dbReference>
<reference evidence="2" key="1">
    <citation type="journal article" date="2023" name="Mol. Phylogenet. Evol.">
        <title>Genome-scale phylogeny and comparative genomics of the fungal order Sordariales.</title>
        <authorList>
            <person name="Hensen N."/>
            <person name="Bonometti L."/>
            <person name="Westerberg I."/>
            <person name="Brannstrom I.O."/>
            <person name="Guillou S."/>
            <person name="Cros-Aarteil S."/>
            <person name="Calhoun S."/>
            <person name="Haridas S."/>
            <person name="Kuo A."/>
            <person name="Mondo S."/>
            <person name="Pangilinan J."/>
            <person name="Riley R."/>
            <person name="LaButti K."/>
            <person name="Andreopoulos B."/>
            <person name="Lipzen A."/>
            <person name="Chen C."/>
            <person name="Yan M."/>
            <person name="Daum C."/>
            <person name="Ng V."/>
            <person name="Clum A."/>
            <person name="Steindorff A."/>
            <person name="Ohm R.A."/>
            <person name="Martin F."/>
            <person name="Silar P."/>
            <person name="Natvig D.O."/>
            <person name="Lalanne C."/>
            <person name="Gautier V."/>
            <person name="Ament-Velasquez S.L."/>
            <person name="Kruys A."/>
            <person name="Hutchinson M.I."/>
            <person name="Powell A.J."/>
            <person name="Barry K."/>
            <person name="Miller A.N."/>
            <person name="Grigoriev I.V."/>
            <person name="Debuchy R."/>
            <person name="Gladieux P."/>
            <person name="Hiltunen Thoren M."/>
            <person name="Johannesson H."/>
        </authorList>
    </citation>
    <scope>NUCLEOTIDE SEQUENCE</scope>
    <source>
        <strain evidence="2">CBS 118394</strain>
    </source>
</reference>
<keyword evidence="3" id="KW-1185">Reference proteome</keyword>
<reference evidence="2" key="2">
    <citation type="submission" date="2023-06" db="EMBL/GenBank/DDBJ databases">
        <authorList>
            <consortium name="Lawrence Berkeley National Laboratory"/>
            <person name="Haridas S."/>
            <person name="Hensen N."/>
            <person name="Bonometti L."/>
            <person name="Westerberg I."/>
            <person name="Brannstrom I.O."/>
            <person name="Guillou S."/>
            <person name="Cros-Aarteil S."/>
            <person name="Calhoun S."/>
            <person name="Kuo A."/>
            <person name="Mondo S."/>
            <person name="Pangilinan J."/>
            <person name="Riley R."/>
            <person name="Labutti K."/>
            <person name="Andreopoulos B."/>
            <person name="Lipzen A."/>
            <person name="Chen C."/>
            <person name="Yanf M."/>
            <person name="Daum C."/>
            <person name="Ng V."/>
            <person name="Clum A."/>
            <person name="Steindorff A."/>
            <person name="Ohm R."/>
            <person name="Martin F."/>
            <person name="Silar P."/>
            <person name="Natvig D."/>
            <person name="Lalanne C."/>
            <person name="Gautier V."/>
            <person name="Ament-Velasquez S.L."/>
            <person name="Kruys A."/>
            <person name="Hutchinson M.I."/>
            <person name="Powell A.J."/>
            <person name="Barry K."/>
            <person name="Miller A.N."/>
            <person name="Grigoriev I.V."/>
            <person name="Debuchy R."/>
            <person name="Gladieux P."/>
            <person name="Thoren M.H."/>
            <person name="Johannesson H."/>
        </authorList>
    </citation>
    <scope>NUCLEOTIDE SEQUENCE</scope>
    <source>
        <strain evidence="2">CBS 118394</strain>
    </source>
</reference>
<dbReference type="Proteomes" id="UP001283341">
    <property type="component" value="Unassembled WGS sequence"/>
</dbReference>
<sequence length="627" mass="71033">MATHNNTSKPCQFLPLPSTDFIRILYLTPGSGSDQLSGSLFRVGLGANAHYEALSYEWGSPDKTRLLHLQVDSDDEPTTAVIRITESLYEALCDLRCEPPDNTARAVWADAICINQDDAEEVAQQVSIMGQIYRTASRVVTYIGPDRDGAGALAVQFAQELANFDRRQYHKHPRMRKILQRFTKPADDPRQRPPSDSRWAALRSLLSRGWPSRCWCAHEFLVNKNLLLMCGRVNIHDWSILMTVVLMVFRRELPASLVPGAHEDPRGVGECIQRLGEMRSSLVIYQLQSDLSSLLLKTHAFRASDPRDKVYSVLGLAREYQLHHNDHLAAMPLPEVSYTRSAEDLYIEVASQIFETCQDMRLLVHNLPIKTLTSLPSWVPDWSTWVYGTGAVVFDLIYNACGPATTPKLHVVRERNMLQIVGCLVDRINRVGSGPIGPHYRRTSPDDVAPRRKWLASQQEELVRFLSADRYPDGKTQDLQTALWKTLIGNMTFSGHAAGDDEDSRSYMEYRTCFDAHIEEFHHLDGKHRDMANRFVDAVRRKSRSRRLATTERGYLAAVPEKAEVGDWVCMFHGARNLFVVRESIGSSTDSVEEDSFVFLGPAYVHGLMQGEVLEAEWYRERTISLA</sequence>
<dbReference type="InterPro" id="IPR010730">
    <property type="entry name" value="HET"/>
</dbReference>
<dbReference type="AlphaFoldDB" id="A0AAE0I3V8"/>
<dbReference type="Pfam" id="PF26639">
    <property type="entry name" value="Het-6_barrel"/>
    <property type="match status" value="1"/>
</dbReference>
<accession>A0AAE0I3V8</accession>
<comment type="caution">
    <text evidence="2">The sequence shown here is derived from an EMBL/GenBank/DDBJ whole genome shotgun (WGS) entry which is preliminary data.</text>
</comment>
<evidence type="ECO:0000313" key="2">
    <source>
        <dbReference type="EMBL" id="KAK3318082.1"/>
    </source>
</evidence>
<gene>
    <name evidence="2" type="ORF">B0H66DRAFT_224812</name>
</gene>
<organism evidence="2 3">
    <name type="scientific">Apodospora peruviana</name>
    <dbReference type="NCBI Taxonomy" id="516989"/>
    <lineage>
        <taxon>Eukaryota</taxon>
        <taxon>Fungi</taxon>
        <taxon>Dikarya</taxon>
        <taxon>Ascomycota</taxon>
        <taxon>Pezizomycotina</taxon>
        <taxon>Sordariomycetes</taxon>
        <taxon>Sordariomycetidae</taxon>
        <taxon>Sordariales</taxon>
        <taxon>Lasiosphaeriaceae</taxon>
        <taxon>Apodospora</taxon>
    </lineage>
</organism>
<dbReference type="EMBL" id="JAUEDM010000004">
    <property type="protein sequence ID" value="KAK3318082.1"/>
    <property type="molecule type" value="Genomic_DNA"/>
</dbReference>
<feature type="domain" description="Heterokaryon incompatibility" evidence="1">
    <location>
        <begin position="51"/>
        <end position="219"/>
    </location>
</feature>
<dbReference type="InterPro" id="IPR052895">
    <property type="entry name" value="HetReg/Transcr_Mod"/>
</dbReference>
<name>A0AAE0I3V8_9PEZI</name>
<proteinExistence type="predicted"/>
<protein>
    <submittedName>
        <fullName evidence="2">Ankyrin and HET domain-containing protein</fullName>
    </submittedName>
</protein>
<dbReference type="Pfam" id="PF06985">
    <property type="entry name" value="HET"/>
    <property type="match status" value="1"/>
</dbReference>
<evidence type="ECO:0000259" key="1">
    <source>
        <dbReference type="Pfam" id="PF06985"/>
    </source>
</evidence>
<evidence type="ECO:0000313" key="3">
    <source>
        <dbReference type="Proteomes" id="UP001283341"/>
    </source>
</evidence>